<dbReference type="Pfam" id="PF07833">
    <property type="entry name" value="Cu_amine_oxidN1"/>
    <property type="match status" value="1"/>
</dbReference>
<evidence type="ECO:0000313" key="3">
    <source>
        <dbReference type="EMBL" id="PFH02530.1"/>
    </source>
</evidence>
<comment type="caution">
    <text evidence="3">The sequence shown here is derived from an EMBL/GenBank/DDBJ whole genome shotgun (WGS) entry which is preliminary data.</text>
</comment>
<dbReference type="InterPro" id="IPR012854">
    <property type="entry name" value="Cu_amine_oxidase-like_N"/>
</dbReference>
<dbReference type="Gene3D" id="3.30.457.10">
    <property type="entry name" value="Copper amine oxidase-like, N-terminal domain"/>
    <property type="match status" value="1"/>
</dbReference>
<reference evidence="3 4" key="1">
    <citation type="submission" date="2017-09" db="EMBL/GenBank/DDBJ databases">
        <title>Evaluation of Pacific Biosciences Sequencing Technology to Finishing C. thermocellum Genome Sequences.</title>
        <authorList>
            <person name="Brown S."/>
        </authorList>
    </citation>
    <scope>NUCLEOTIDE SEQUENCE [LARGE SCALE GENOMIC DNA]</scope>
    <source>
        <strain evidence="3 4">AD2</strain>
    </source>
</reference>
<accession>A0AB36TI74</accession>
<organism evidence="3 4">
    <name type="scientific">Acetivibrio thermocellus AD2</name>
    <dbReference type="NCBI Taxonomy" id="1138384"/>
    <lineage>
        <taxon>Bacteria</taxon>
        <taxon>Bacillati</taxon>
        <taxon>Bacillota</taxon>
        <taxon>Clostridia</taxon>
        <taxon>Eubacteriales</taxon>
        <taxon>Oscillospiraceae</taxon>
        <taxon>Acetivibrio</taxon>
    </lineage>
</organism>
<dbReference type="SUPFAM" id="SSF55383">
    <property type="entry name" value="Copper amine oxidase, domain N"/>
    <property type="match status" value="1"/>
</dbReference>
<name>A0AB36TI74_ACETH</name>
<sequence length="144" mass="16251">MKVFCIIIAIVLSLFNSPFTQVANAAGIKSTDNIKFKEITQMDFKDVHHIEIMNGTTGKFVIIKSSKLIEDIFAAFNNATYKIKTEDGNRGGWSYAVSFFTSGMNTPFYIDKNIKKMDTTPVLINGRTYIPVRYIAEAFNMKVN</sequence>
<evidence type="ECO:0000259" key="2">
    <source>
        <dbReference type="Pfam" id="PF07833"/>
    </source>
</evidence>
<evidence type="ECO:0000313" key="4">
    <source>
        <dbReference type="Proteomes" id="UP000223596"/>
    </source>
</evidence>
<dbReference type="RefSeq" id="WP_003518663.1">
    <property type="nucleotide sequence ID" value="NZ_CP013828.1"/>
</dbReference>
<dbReference type="InterPro" id="IPR036582">
    <property type="entry name" value="Mao_N_sf"/>
</dbReference>
<dbReference type="Proteomes" id="UP000223596">
    <property type="component" value="Unassembled WGS sequence"/>
</dbReference>
<evidence type="ECO:0000256" key="1">
    <source>
        <dbReference type="SAM" id="SignalP"/>
    </source>
</evidence>
<protein>
    <submittedName>
        <fullName evidence="3">Copper amine oxidase-like protein</fullName>
    </submittedName>
</protein>
<gene>
    <name evidence="3" type="ORF">M972_111309</name>
</gene>
<feature type="domain" description="Copper amine oxidase-like N-terminal" evidence="2">
    <location>
        <begin position="109"/>
        <end position="144"/>
    </location>
</feature>
<dbReference type="EMBL" id="PDBW01000001">
    <property type="protein sequence ID" value="PFH02530.1"/>
    <property type="molecule type" value="Genomic_DNA"/>
</dbReference>
<dbReference type="AlphaFoldDB" id="A0AB36TI74"/>
<proteinExistence type="predicted"/>
<dbReference type="GeneID" id="35804182"/>
<feature type="chain" id="PRO_5044299243" evidence="1">
    <location>
        <begin position="26"/>
        <end position="144"/>
    </location>
</feature>
<feature type="signal peptide" evidence="1">
    <location>
        <begin position="1"/>
        <end position="25"/>
    </location>
</feature>
<keyword evidence="1" id="KW-0732">Signal</keyword>